<keyword evidence="1" id="KW-0489">Methyltransferase</keyword>
<keyword evidence="1" id="KW-0808">Transferase</keyword>
<reference evidence="1 2" key="1">
    <citation type="submission" date="2018-10" db="EMBL/GenBank/DDBJ databases">
        <title>Genome Sequence of Cohnella sp.</title>
        <authorList>
            <person name="Srinivasan S."/>
            <person name="Kim M.K."/>
        </authorList>
    </citation>
    <scope>NUCLEOTIDE SEQUENCE [LARGE SCALE GENOMIC DNA]</scope>
    <source>
        <strain evidence="1 2">18JY8-7</strain>
    </source>
</reference>
<evidence type="ECO:0000313" key="2">
    <source>
        <dbReference type="Proteomes" id="UP000269097"/>
    </source>
</evidence>
<dbReference type="KEGG" id="coh:EAV92_01315"/>
<dbReference type="GO" id="GO:0008168">
    <property type="term" value="F:methyltransferase activity"/>
    <property type="evidence" value="ECO:0007669"/>
    <property type="project" value="UniProtKB-KW"/>
</dbReference>
<dbReference type="GO" id="GO:0032259">
    <property type="term" value="P:methylation"/>
    <property type="evidence" value="ECO:0007669"/>
    <property type="project" value="UniProtKB-KW"/>
</dbReference>
<name>A0A3G3JT00_9BACL</name>
<accession>A0A3G3JT00</accession>
<dbReference type="EMBL" id="CP033433">
    <property type="protein sequence ID" value="AYQ71346.1"/>
    <property type="molecule type" value="Genomic_DNA"/>
</dbReference>
<sequence length="130" mass="14797">MEQVSLACQVDLALEQLDGELTGMSAGTIVIQIRNDEIGKFGIRHLPLDCGTREKDTVGMTSEQVRLLRRMAIEALRHKKGWTHGEMAYDFVLRQGQLFVSVQFESNYNMANVLFRRAPKARNRRDVSSE</sequence>
<gene>
    <name evidence="1" type="ORF">EAV92_01315</name>
</gene>
<dbReference type="Proteomes" id="UP000269097">
    <property type="component" value="Chromosome"/>
</dbReference>
<keyword evidence="2" id="KW-1185">Reference proteome</keyword>
<evidence type="ECO:0000313" key="1">
    <source>
        <dbReference type="EMBL" id="AYQ71346.1"/>
    </source>
</evidence>
<dbReference type="AlphaFoldDB" id="A0A3G3JT00"/>
<organism evidence="1 2">
    <name type="scientific">Cohnella candidum</name>
    <dbReference type="NCBI Taxonomy" id="2674991"/>
    <lineage>
        <taxon>Bacteria</taxon>
        <taxon>Bacillati</taxon>
        <taxon>Bacillota</taxon>
        <taxon>Bacilli</taxon>
        <taxon>Bacillales</taxon>
        <taxon>Paenibacillaceae</taxon>
        <taxon>Cohnella</taxon>
    </lineage>
</organism>
<protein>
    <submittedName>
        <fullName evidence="1">O-methyltransferase</fullName>
    </submittedName>
</protein>
<proteinExistence type="predicted"/>